<evidence type="ECO:0000256" key="2">
    <source>
        <dbReference type="SAM" id="MobiDB-lite"/>
    </source>
</evidence>
<dbReference type="Ensembl" id="ENSOMYT00000109093.2">
    <property type="protein sequence ID" value="ENSOMYP00000100550.1"/>
    <property type="gene ID" value="ENSOMYG00000045473.2"/>
</dbReference>
<evidence type="ECO:0000313" key="5">
    <source>
        <dbReference type="Ensembl" id="ENSOMYP00000100550.1"/>
    </source>
</evidence>
<dbReference type="InterPro" id="IPR013923">
    <property type="entry name" value="Autophagy-rel_prot_16_dom"/>
</dbReference>
<dbReference type="GO" id="GO:0034045">
    <property type="term" value="C:phagophore assembly site membrane"/>
    <property type="evidence" value="ECO:0007669"/>
    <property type="project" value="TreeGrafter"/>
</dbReference>
<feature type="coiled-coil region" evidence="1">
    <location>
        <begin position="133"/>
        <end position="160"/>
    </location>
</feature>
<name>A0A8C7UMG4_ONCMY</name>
<keyword evidence="1" id="KW-0175">Coiled coil</keyword>
<feature type="signal peptide" evidence="3">
    <location>
        <begin position="1"/>
        <end position="18"/>
    </location>
</feature>
<dbReference type="GO" id="GO:0000421">
    <property type="term" value="C:autophagosome membrane"/>
    <property type="evidence" value="ECO:0007669"/>
    <property type="project" value="TreeGrafter"/>
</dbReference>
<reference evidence="5" key="2">
    <citation type="submission" date="2025-08" db="UniProtKB">
        <authorList>
            <consortium name="Ensembl"/>
        </authorList>
    </citation>
    <scope>IDENTIFICATION</scope>
</reference>
<dbReference type="CDD" id="cd22887">
    <property type="entry name" value="Atg16_CCD"/>
    <property type="match status" value="1"/>
</dbReference>
<evidence type="ECO:0000259" key="4">
    <source>
        <dbReference type="Pfam" id="PF08614"/>
    </source>
</evidence>
<feature type="region of interest" description="Disordered" evidence="2">
    <location>
        <begin position="197"/>
        <end position="231"/>
    </location>
</feature>
<keyword evidence="6" id="KW-1185">Reference proteome</keyword>
<dbReference type="PANTHER" id="PTHR19878">
    <property type="entry name" value="AUTOPHAGY PROTEIN 16-LIKE"/>
    <property type="match status" value="1"/>
</dbReference>
<reference evidence="5" key="1">
    <citation type="submission" date="2020-07" db="EMBL/GenBank/DDBJ databases">
        <title>A long reads based de novo assembly of the rainbow trout Arlee double haploid line genome.</title>
        <authorList>
            <person name="Gao G."/>
            <person name="Palti Y."/>
        </authorList>
    </citation>
    <scope>NUCLEOTIDE SEQUENCE [LARGE SCALE GENOMIC DNA]</scope>
</reference>
<feature type="domain" description="Autophagy-related protein 16" evidence="4">
    <location>
        <begin position="26"/>
        <end position="201"/>
    </location>
</feature>
<dbReference type="InterPro" id="IPR045160">
    <property type="entry name" value="ATG16"/>
</dbReference>
<dbReference type="GO" id="GO:0043495">
    <property type="term" value="F:protein-membrane adaptor activity"/>
    <property type="evidence" value="ECO:0007669"/>
    <property type="project" value="TreeGrafter"/>
</dbReference>
<sequence>MYSLSLFCFLYLLLTLHCWKRTRNVAEQLKQRDRVQRQAFEEIIHQYNHLLEKSNLQAVLSERYQLDKYDFQNRHDGSPGVDSSRSDTLQQEMLHKKRGELAQSVIELYHQIQQKDKEIKSNEAKMQEYQRPITELKGECRELRGQLQDLEQANQTLKDEYDAPPITFGALEEKLWRTTNDNQELVSLWMAEKSQEANKLNAENETASERRRAKLQKELADAAKEPLPMAA</sequence>
<accession>A0A8C7UMG4</accession>
<dbReference type="GO" id="GO:0000045">
    <property type="term" value="P:autophagosome assembly"/>
    <property type="evidence" value="ECO:0007669"/>
    <property type="project" value="InterPro"/>
</dbReference>
<dbReference type="AlphaFoldDB" id="A0A8C7UMG4"/>
<protein>
    <recommendedName>
        <fullName evidence="4">Autophagy-related protein 16 domain-containing protein</fullName>
    </recommendedName>
</protein>
<feature type="chain" id="PRO_5034796711" description="Autophagy-related protein 16 domain-containing protein" evidence="3">
    <location>
        <begin position="19"/>
        <end position="231"/>
    </location>
</feature>
<dbReference type="GO" id="GO:0034274">
    <property type="term" value="C:Atg12-Atg5-Atg16 complex"/>
    <property type="evidence" value="ECO:0007669"/>
    <property type="project" value="TreeGrafter"/>
</dbReference>
<evidence type="ECO:0000256" key="3">
    <source>
        <dbReference type="SAM" id="SignalP"/>
    </source>
</evidence>
<keyword evidence="3" id="KW-0732">Signal</keyword>
<feature type="compositionally biased region" description="Basic and acidic residues" evidence="2">
    <location>
        <begin position="207"/>
        <end position="224"/>
    </location>
</feature>
<dbReference type="Proteomes" id="UP000694395">
    <property type="component" value="Chromosome 15"/>
</dbReference>
<evidence type="ECO:0000313" key="6">
    <source>
        <dbReference type="Proteomes" id="UP000694395"/>
    </source>
</evidence>
<dbReference type="Pfam" id="PF08614">
    <property type="entry name" value="ATG16"/>
    <property type="match status" value="1"/>
</dbReference>
<evidence type="ECO:0000256" key="1">
    <source>
        <dbReference type="SAM" id="Coils"/>
    </source>
</evidence>
<dbReference type="GeneTree" id="ENSGT01000000218225"/>
<dbReference type="PANTHER" id="PTHR19878:SF6">
    <property type="entry name" value="AUTOPHAGY-RELATED PROTEIN 16-1"/>
    <property type="match status" value="1"/>
</dbReference>
<dbReference type="FunFam" id="1.20.5.170:FF:000039">
    <property type="entry name" value="Autophagy-related protein 16-1 isoform 1"/>
    <property type="match status" value="1"/>
</dbReference>
<proteinExistence type="predicted"/>
<organism evidence="5 6">
    <name type="scientific">Oncorhynchus mykiss</name>
    <name type="common">Rainbow trout</name>
    <name type="synonym">Salmo gairdneri</name>
    <dbReference type="NCBI Taxonomy" id="8022"/>
    <lineage>
        <taxon>Eukaryota</taxon>
        <taxon>Metazoa</taxon>
        <taxon>Chordata</taxon>
        <taxon>Craniata</taxon>
        <taxon>Vertebrata</taxon>
        <taxon>Euteleostomi</taxon>
        <taxon>Actinopterygii</taxon>
        <taxon>Neopterygii</taxon>
        <taxon>Teleostei</taxon>
        <taxon>Protacanthopterygii</taxon>
        <taxon>Salmoniformes</taxon>
        <taxon>Salmonidae</taxon>
        <taxon>Salmoninae</taxon>
        <taxon>Oncorhynchus</taxon>
    </lineage>
</organism>
<reference evidence="5" key="3">
    <citation type="submission" date="2025-09" db="UniProtKB">
        <authorList>
            <consortium name="Ensembl"/>
        </authorList>
    </citation>
    <scope>IDENTIFICATION</scope>
</reference>